<dbReference type="EMBL" id="JBHTLQ010000002">
    <property type="protein sequence ID" value="MFD1189104.1"/>
    <property type="molecule type" value="Genomic_DNA"/>
</dbReference>
<sequence length="595" mass="65316">MRLKARLEREWKFLKGLNRTLTRVKSIAPDSPNLLCDDLEAAVAKHRDRPAITFEGRTVTYGEMDAIANRYAHWAKSLNLRRGQTVALFMPNRLEYFPIWYGLSKVGVVTALINNNLAGAPLVHCLNISGASHVIVDSETSPMFEGVRTQTEKHFQQWVLGPAHGDQRDLVQALKSCSQLAPDRSAREDMTGRDTALFIYTSGTTGLPKAARITHVRAQLYMRGFAGATGATETDRIYVALPLYHATGGLCGLGAALMNGGSVVIRKKFSASHFWQEVTEEACTMFVYIGELGRYLVNQEPGEFDTAHKIRLAFGNGLRGDVWADLKTRFAIPDVLEFYGSTEGNVSMFNFDGQVGAIGRAPKYLRKRFNIRLVQFDVEAEAPIRSPSGFCIEAGPGQIGECIGQIGLDARSEFTGYVDKAASDKKILRDVFEKGDAWFRTGDLMRIDADGYFYFVDRIGDTFRWKGENVSTGEVAQQLSAAPGVIEANVYGVSVPGADGRAGMAGIVAEPDFDIAAFGAFVAAELPTFAQPVFIRLLPALETTGTFKLRKIDLVNDGFDPAKVKTPLFYKDPAKGYVKLTKAAYARIVEGGVKL</sequence>
<dbReference type="Proteomes" id="UP001597216">
    <property type="component" value="Unassembled WGS sequence"/>
</dbReference>
<dbReference type="SUPFAM" id="SSF56801">
    <property type="entry name" value="Acetyl-CoA synthetase-like"/>
    <property type="match status" value="1"/>
</dbReference>
<name>A0ABW3SW38_9CAUL</name>
<evidence type="ECO:0000256" key="4">
    <source>
        <dbReference type="ARBA" id="ARBA00022840"/>
    </source>
</evidence>
<protein>
    <submittedName>
        <fullName evidence="7">Long-chain-acyl-CoA synthetase</fullName>
        <ecNumber evidence="7">6.2.1.3</ecNumber>
    </submittedName>
</protein>
<dbReference type="PANTHER" id="PTHR43107:SF15">
    <property type="entry name" value="FATTY ACID TRANSPORT PROTEIN 3, ISOFORM A"/>
    <property type="match status" value="1"/>
</dbReference>
<feature type="domain" description="AMP-binding enzyme C-terminal" evidence="6">
    <location>
        <begin position="474"/>
        <end position="548"/>
    </location>
</feature>
<organism evidence="7 8">
    <name type="scientific">Phenylobacterium conjunctum</name>
    <dbReference type="NCBI Taxonomy" id="1298959"/>
    <lineage>
        <taxon>Bacteria</taxon>
        <taxon>Pseudomonadati</taxon>
        <taxon>Pseudomonadota</taxon>
        <taxon>Alphaproteobacteria</taxon>
        <taxon>Caulobacterales</taxon>
        <taxon>Caulobacteraceae</taxon>
        <taxon>Phenylobacterium</taxon>
    </lineage>
</organism>
<dbReference type="Gene3D" id="3.30.300.30">
    <property type="match status" value="1"/>
</dbReference>
<keyword evidence="2 7" id="KW-0436">Ligase</keyword>
<dbReference type="InterPro" id="IPR000873">
    <property type="entry name" value="AMP-dep_synth/lig_dom"/>
</dbReference>
<dbReference type="Gene3D" id="3.40.50.12780">
    <property type="entry name" value="N-terminal domain of ligase-like"/>
    <property type="match status" value="1"/>
</dbReference>
<dbReference type="InterPro" id="IPR020845">
    <property type="entry name" value="AMP-binding_CS"/>
</dbReference>
<gene>
    <name evidence="7" type="ORF">ACFQ27_00810</name>
</gene>
<dbReference type="GO" id="GO:0004467">
    <property type="term" value="F:long-chain fatty acid-CoA ligase activity"/>
    <property type="evidence" value="ECO:0007669"/>
    <property type="project" value="UniProtKB-EC"/>
</dbReference>
<dbReference type="PANTHER" id="PTHR43107">
    <property type="entry name" value="LONG-CHAIN FATTY ACID TRANSPORT PROTEIN"/>
    <property type="match status" value="1"/>
</dbReference>
<evidence type="ECO:0000256" key="3">
    <source>
        <dbReference type="ARBA" id="ARBA00022741"/>
    </source>
</evidence>
<keyword evidence="3" id="KW-0547">Nucleotide-binding</keyword>
<dbReference type="InterPro" id="IPR042099">
    <property type="entry name" value="ANL_N_sf"/>
</dbReference>
<evidence type="ECO:0000259" key="6">
    <source>
        <dbReference type="Pfam" id="PF13193"/>
    </source>
</evidence>
<dbReference type="InterPro" id="IPR045851">
    <property type="entry name" value="AMP-bd_C_sf"/>
</dbReference>
<dbReference type="EC" id="6.2.1.3" evidence="7"/>
<dbReference type="Pfam" id="PF13193">
    <property type="entry name" value="AMP-binding_C"/>
    <property type="match status" value="1"/>
</dbReference>
<evidence type="ECO:0000313" key="8">
    <source>
        <dbReference type="Proteomes" id="UP001597216"/>
    </source>
</evidence>
<evidence type="ECO:0000313" key="7">
    <source>
        <dbReference type="EMBL" id="MFD1189104.1"/>
    </source>
</evidence>
<keyword evidence="4" id="KW-0067">ATP-binding</keyword>
<evidence type="ECO:0000256" key="1">
    <source>
        <dbReference type="ARBA" id="ARBA00006432"/>
    </source>
</evidence>
<dbReference type="RefSeq" id="WP_377352029.1">
    <property type="nucleotide sequence ID" value="NZ_JBHTLQ010000002.1"/>
</dbReference>
<accession>A0ABW3SW38</accession>
<feature type="domain" description="AMP-dependent synthetase/ligase" evidence="5">
    <location>
        <begin position="39"/>
        <end position="359"/>
    </location>
</feature>
<dbReference type="InterPro" id="IPR025110">
    <property type="entry name" value="AMP-bd_C"/>
</dbReference>
<evidence type="ECO:0000259" key="5">
    <source>
        <dbReference type="Pfam" id="PF00501"/>
    </source>
</evidence>
<evidence type="ECO:0000256" key="2">
    <source>
        <dbReference type="ARBA" id="ARBA00022598"/>
    </source>
</evidence>
<keyword evidence="8" id="KW-1185">Reference proteome</keyword>
<comment type="similarity">
    <text evidence="1">Belongs to the ATP-dependent AMP-binding enzyme family.</text>
</comment>
<dbReference type="Pfam" id="PF00501">
    <property type="entry name" value="AMP-binding"/>
    <property type="match status" value="1"/>
</dbReference>
<dbReference type="NCBIfam" id="NF006134">
    <property type="entry name" value="PRK08279.1"/>
    <property type="match status" value="1"/>
</dbReference>
<proteinExistence type="inferred from homology"/>
<reference evidence="8" key="1">
    <citation type="journal article" date="2019" name="Int. J. Syst. Evol. Microbiol.">
        <title>The Global Catalogue of Microorganisms (GCM) 10K type strain sequencing project: providing services to taxonomists for standard genome sequencing and annotation.</title>
        <authorList>
            <consortium name="The Broad Institute Genomics Platform"/>
            <consortium name="The Broad Institute Genome Sequencing Center for Infectious Disease"/>
            <person name="Wu L."/>
            <person name="Ma J."/>
        </authorList>
    </citation>
    <scope>NUCLEOTIDE SEQUENCE [LARGE SCALE GENOMIC DNA]</scope>
    <source>
        <strain evidence="8">CCUG 55074</strain>
    </source>
</reference>
<dbReference type="PROSITE" id="PS00455">
    <property type="entry name" value="AMP_BINDING"/>
    <property type="match status" value="1"/>
</dbReference>
<comment type="caution">
    <text evidence="7">The sequence shown here is derived from an EMBL/GenBank/DDBJ whole genome shotgun (WGS) entry which is preliminary data.</text>
</comment>